<reference evidence="2" key="1">
    <citation type="journal article" date="2024" name="J. Gen. Virol.">
        <title>Novel phages of Pseudomonas syringae unveil numerous potential auxiliary metabolic genes.</title>
        <authorList>
            <person name="Feltin C."/>
            <person name="Garneau J.R."/>
            <person name="Morris C.E."/>
            <person name="Berard A."/>
            <person name="Torres-Barcelo C."/>
        </authorList>
    </citation>
    <scope>NUCLEOTIDE SEQUENCE</scope>
</reference>
<organism evidence="2">
    <name type="scientific">Pseudomonas phage Orisa03</name>
    <dbReference type="NCBI Taxonomy" id="3138542"/>
    <lineage>
        <taxon>Viruses</taxon>
    </lineage>
</organism>
<keyword evidence="1" id="KW-0472">Membrane</keyword>
<evidence type="ECO:0000256" key="1">
    <source>
        <dbReference type="SAM" id="Phobius"/>
    </source>
</evidence>
<proteinExistence type="predicted"/>
<keyword evidence="1" id="KW-0812">Transmembrane</keyword>
<sequence>MTTNTLTTPLSLGQVAQYLAVAALIWFAFWVHDGAKTTKDNIAQEHACFDAAKTRQEVDRCFALIKLNISKE</sequence>
<dbReference type="EMBL" id="PP179327">
    <property type="protein sequence ID" value="XAI70742.1"/>
    <property type="molecule type" value="Genomic_DNA"/>
</dbReference>
<accession>A0AAU6W2A6</accession>
<name>A0AAU6W2A6_9VIRU</name>
<keyword evidence="1" id="KW-1133">Transmembrane helix</keyword>
<protein>
    <submittedName>
        <fullName evidence="2">Uncharacterized protein</fullName>
    </submittedName>
</protein>
<gene>
    <name evidence="2" type="ORF">Orisa03_00009</name>
</gene>
<evidence type="ECO:0000313" key="2">
    <source>
        <dbReference type="EMBL" id="XAI70742.1"/>
    </source>
</evidence>
<feature type="transmembrane region" description="Helical" evidence="1">
    <location>
        <begin position="12"/>
        <end position="31"/>
    </location>
</feature>